<dbReference type="PANTHER" id="PTHR13204:SF1">
    <property type="entry name" value="ESTER HYDROLASE C11ORF54"/>
    <property type="match status" value="1"/>
</dbReference>
<dbReference type="PANTHER" id="PTHR13204">
    <property type="entry name" value="PTD012 PROTEIN"/>
    <property type="match status" value="1"/>
</dbReference>
<proteinExistence type="predicted"/>
<dbReference type="Pfam" id="PF08925">
    <property type="entry name" value="DUF1907"/>
    <property type="match status" value="1"/>
</dbReference>
<evidence type="ECO:0000313" key="9">
    <source>
        <dbReference type="Proteomes" id="UP000475862"/>
    </source>
</evidence>
<dbReference type="SUPFAM" id="SSF117856">
    <property type="entry name" value="AF0104/ALDC/Ptd012-like"/>
    <property type="match status" value="1"/>
</dbReference>
<feature type="domain" description="DUF1907" evidence="7">
    <location>
        <begin position="33"/>
        <end position="314"/>
    </location>
</feature>
<dbReference type="CDD" id="cd17298">
    <property type="entry name" value="DUF1907"/>
    <property type="match status" value="1"/>
</dbReference>
<keyword evidence="3" id="KW-0479">Metal-binding</keyword>
<accession>A0A6G0TY16</accession>
<evidence type="ECO:0000256" key="4">
    <source>
        <dbReference type="ARBA" id="ARBA00022801"/>
    </source>
</evidence>
<comment type="subcellular location">
    <subcellularLocation>
        <location evidence="1">Nucleus</location>
    </subcellularLocation>
</comment>
<dbReference type="Proteomes" id="UP000475862">
    <property type="component" value="Unassembled WGS sequence"/>
</dbReference>
<comment type="subunit">
    <text evidence="2">Monomer.</text>
</comment>
<dbReference type="SMART" id="SM01168">
    <property type="entry name" value="DUF1907"/>
    <property type="match status" value="1"/>
</dbReference>
<evidence type="ECO:0000256" key="6">
    <source>
        <dbReference type="ARBA" id="ARBA00023242"/>
    </source>
</evidence>
<reference evidence="8 9" key="1">
    <citation type="submission" date="2019-08" db="EMBL/GenBank/DDBJ databases">
        <title>The genome of the soybean aphid Biotype 1, its phylome, world population structure and adaptation to the North American continent.</title>
        <authorList>
            <person name="Giordano R."/>
            <person name="Donthu R.K."/>
            <person name="Hernandez A.G."/>
            <person name="Wright C.L."/>
            <person name="Zimin A.V."/>
        </authorList>
    </citation>
    <scope>NUCLEOTIDE SEQUENCE [LARGE SCALE GENOMIC DNA]</scope>
    <source>
        <tissue evidence="8">Whole aphids</tissue>
    </source>
</reference>
<sequence length="457" mass="51186">MADSCLPASLDMNSLPIVRIDLNVPPLDQIIEALLPELSKNFKTVSVDVVQCPNLTCPPFNLAAEGLNGDETVIDIGSPSFLLPLVNLSKVYDIRDFTKVTGTDSLFVIGAGAGPWPHAGVNCEFIGNVQLTSNDSIKNNSSHIYKVDLQTESQVHNHLPQDETRFALLANFFTSRGLKGQVLKIVCETRNGPLDFVTSIRQALAKYFGNKPVGLGGVILIETSKVKVHVMRDFSKTPLHSETDLNNWLKFYEADTPLVGLGYLVSHDPDLDLRPQHFHLFSNHGVGGHYHYDTEPTTVKYTAYLNVAKKLIRVDQPEIAPLFDQNNNNHIMNSQFLFITFCSLSLNNHYYNQNCLLSRSYSVISIATVAPSLQQRNDFCPRTNLLNNCTQQLLLKIVFLHIKIIEIIDDNNCSMNTLNTWYANCQTPSRLDRQFTDDLLSILSNTLTVRTMNFTQV</sequence>
<dbReference type="AlphaFoldDB" id="A0A6G0TY16"/>
<evidence type="ECO:0000259" key="7">
    <source>
        <dbReference type="SMART" id="SM01168"/>
    </source>
</evidence>
<dbReference type="GO" id="GO:0016788">
    <property type="term" value="F:hydrolase activity, acting on ester bonds"/>
    <property type="evidence" value="ECO:0007669"/>
    <property type="project" value="TreeGrafter"/>
</dbReference>
<evidence type="ECO:0000313" key="8">
    <source>
        <dbReference type="EMBL" id="KAE9540861.1"/>
    </source>
</evidence>
<evidence type="ECO:0000256" key="5">
    <source>
        <dbReference type="ARBA" id="ARBA00022833"/>
    </source>
</evidence>
<dbReference type="GO" id="GO:0005634">
    <property type="term" value="C:nucleus"/>
    <property type="evidence" value="ECO:0007669"/>
    <property type="project" value="UniProtKB-SubCell"/>
</dbReference>
<name>A0A6G0TY16_APHGL</name>
<comment type="caution">
    <text evidence="8">The sequence shown here is derived from an EMBL/GenBank/DDBJ whole genome shotgun (WGS) entry which is preliminary data.</text>
</comment>
<evidence type="ECO:0000256" key="1">
    <source>
        <dbReference type="ARBA" id="ARBA00004123"/>
    </source>
</evidence>
<dbReference type="InterPro" id="IPR015021">
    <property type="entry name" value="C11orf54_DUF1907"/>
</dbReference>
<organism evidence="8 9">
    <name type="scientific">Aphis glycines</name>
    <name type="common">Soybean aphid</name>
    <dbReference type="NCBI Taxonomy" id="307491"/>
    <lineage>
        <taxon>Eukaryota</taxon>
        <taxon>Metazoa</taxon>
        <taxon>Ecdysozoa</taxon>
        <taxon>Arthropoda</taxon>
        <taxon>Hexapoda</taxon>
        <taxon>Insecta</taxon>
        <taxon>Pterygota</taxon>
        <taxon>Neoptera</taxon>
        <taxon>Paraneoptera</taxon>
        <taxon>Hemiptera</taxon>
        <taxon>Sternorrhyncha</taxon>
        <taxon>Aphidomorpha</taxon>
        <taxon>Aphidoidea</taxon>
        <taxon>Aphididae</taxon>
        <taxon>Aphidini</taxon>
        <taxon>Aphis</taxon>
        <taxon>Aphis</taxon>
    </lineage>
</organism>
<evidence type="ECO:0000256" key="3">
    <source>
        <dbReference type="ARBA" id="ARBA00022723"/>
    </source>
</evidence>
<dbReference type="GO" id="GO:0008270">
    <property type="term" value="F:zinc ion binding"/>
    <property type="evidence" value="ECO:0007669"/>
    <property type="project" value="TreeGrafter"/>
</dbReference>
<dbReference type="EMBL" id="VYZN01000013">
    <property type="protein sequence ID" value="KAE9540861.1"/>
    <property type="molecule type" value="Genomic_DNA"/>
</dbReference>
<keyword evidence="6" id="KW-0539">Nucleus</keyword>
<gene>
    <name evidence="8" type="ORF">AGLY_004106</name>
</gene>
<keyword evidence="4" id="KW-0378">Hydrolase</keyword>
<evidence type="ECO:0000256" key="2">
    <source>
        <dbReference type="ARBA" id="ARBA00011245"/>
    </source>
</evidence>
<protein>
    <recommendedName>
        <fullName evidence="7">DUF1907 domain-containing protein</fullName>
    </recommendedName>
</protein>
<dbReference type="OrthoDB" id="5119241at2759"/>
<keyword evidence="9" id="KW-1185">Reference proteome</keyword>
<keyword evidence="5" id="KW-0862">Zinc</keyword>